<dbReference type="Proteomes" id="UP000318431">
    <property type="component" value="Unassembled WGS sequence"/>
</dbReference>
<dbReference type="RefSeq" id="WP_145650324.1">
    <property type="nucleotide sequence ID" value="NZ_VLLB01000006.1"/>
</dbReference>
<proteinExistence type="predicted"/>
<dbReference type="PROSITE" id="PS51819">
    <property type="entry name" value="VOC"/>
    <property type="match status" value="1"/>
</dbReference>
<dbReference type="InterPro" id="IPR029068">
    <property type="entry name" value="Glyas_Bleomycin-R_OHBP_Dase"/>
</dbReference>
<dbReference type="SUPFAM" id="SSF54593">
    <property type="entry name" value="Glyoxalase/Bleomycin resistance protein/Dihydroxybiphenyl dioxygenase"/>
    <property type="match status" value="1"/>
</dbReference>
<protein>
    <submittedName>
        <fullName evidence="2">Putative glyoxalase superfamily protein PhnB</fullName>
    </submittedName>
</protein>
<name>A0A562R321_9BURK</name>
<gene>
    <name evidence="2" type="ORF">IP91_03431</name>
</gene>
<dbReference type="PANTHER" id="PTHR34109">
    <property type="entry name" value="BNAUNNG04460D PROTEIN-RELATED"/>
    <property type="match status" value="1"/>
</dbReference>
<dbReference type="AlphaFoldDB" id="A0A562R321"/>
<dbReference type="Gene3D" id="3.30.720.110">
    <property type="match status" value="1"/>
</dbReference>
<dbReference type="OrthoDB" id="9806868at2"/>
<dbReference type="EMBL" id="VLLB01000006">
    <property type="protein sequence ID" value="TWI63461.1"/>
    <property type="molecule type" value="Genomic_DNA"/>
</dbReference>
<dbReference type="InterPro" id="IPR004360">
    <property type="entry name" value="Glyas_Fos-R_dOase_dom"/>
</dbReference>
<evidence type="ECO:0000313" key="2">
    <source>
        <dbReference type="EMBL" id="TWI63461.1"/>
    </source>
</evidence>
<sequence length="147" mass="16454">MMQIPKPTRATILPCLRYRDAPAAIEWLCSTLGFEASRVTFNEDGSVAHARLTYGNGMLMLGSLFDTDYGRLLKQPAELQGFVTQTAYLVVNDADQVHERVVSAGAPVVLPLQDEDYGGRGFTCRDPEGHVWNIGTYDPWEEPEYRQ</sequence>
<keyword evidence="3" id="KW-1185">Reference proteome</keyword>
<evidence type="ECO:0000259" key="1">
    <source>
        <dbReference type="PROSITE" id="PS51819"/>
    </source>
</evidence>
<dbReference type="Gene3D" id="3.30.720.120">
    <property type="match status" value="1"/>
</dbReference>
<evidence type="ECO:0000313" key="3">
    <source>
        <dbReference type="Proteomes" id="UP000318431"/>
    </source>
</evidence>
<comment type="caution">
    <text evidence="2">The sequence shown here is derived from an EMBL/GenBank/DDBJ whole genome shotgun (WGS) entry which is preliminary data.</text>
</comment>
<dbReference type="InterPro" id="IPR037523">
    <property type="entry name" value="VOC_core"/>
</dbReference>
<reference evidence="2 3" key="1">
    <citation type="journal article" date="2015" name="Stand. Genomic Sci.">
        <title>Genomic Encyclopedia of Bacterial and Archaeal Type Strains, Phase III: the genomes of soil and plant-associated and newly described type strains.</title>
        <authorList>
            <person name="Whitman W.B."/>
            <person name="Woyke T."/>
            <person name="Klenk H.P."/>
            <person name="Zhou Y."/>
            <person name="Lilburn T.G."/>
            <person name="Beck B.J."/>
            <person name="De Vos P."/>
            <person name="Vandamme P."/>
            <person name="Eisen J.A."/>
            <person name="Garrity G."/>
            <person name="Hugenholtz P."/>
            <person name="Kyrpides N.C."/>
        </authorList>
    </citation>
    <scope>NUCLEOTIDE SEQUENCE [LARGE SCALE GENOMIC DNA]</scope>
    <source>
        <strain evidence="2 3">CGMCC 1.10822</strain>
    </source>
</reference>
<feature type="domain" description="VOC" evidence="1">
    <location>
        <begin position="9"/>
        <end position="137"/>
    </location>
</feature>
<dbReference type="Pfam" id="PF00903">
    <property type="entry name" value="Glyoxalase"/>
    <property type="match status" value="1"/>
</dbReference>
<dbReference type="PANTHER" id="PTHR34109:SF1">
    <property type="entry name" value="VOC DOMAIN-CONTAINING PROTEIN"/>
    <property type="match status" value="1"/>
</dbReference>
<accession>A0A562R321</accession>
<organism evidence="2 3">
    <name type="scientific">Pseudoduganella lurida</name>
    <dbReference type="NCBI Taxonomy" id="1036180"/>
    <lineage>
        <taxon>Bacteria</taxon>
        <taxon>Pseudomonadati</taxon>
        <taxon>Pseudomonadota</taxon>
        <taxon>Betaproteobacteria</taxon>
        <taxon>Burkholderiales</taxon>
        <taxon>Oxalobacteraceae</taxon>
        <taxon>Telluria group</taxon>
        <taxon>Pseudoduganella</taxon>
    </lineage>
</organism>